<protein>
    <submittedName>
        <fullName evidence="2">Uncharacterized protein</fullName>
    </submittedName>
</protein>
<gene>
    <name evidence="2" type="ORF">N0F65_005734</name>
</gene>
<dbReference type="AlphaFoldDB" id="A0AAV2ZF12"/>
<keyword evidence="3" id="KW-1185">Reference proteome</keyword>
<reference evidence="2" key="2">
    <citation type="journal article" date="2023" name="Microbiol Resour">
        <title>Decontamination and Annotation of the Draft Genome Sequence of the Oomycete Lagenidium giganteum ARSEF 373.</title>
        <authorList>
            <person name="Morgan W.R."/>
            <person name="Tartar A."/>
        </authorList>
    </citation>
    <scope>NUCLEOTIDE SEQUENCE</scope>
    <source>
        <strain evidence="2">ARSEF 373</strain>
    </source>
</reference>
<comment type="caution">
    <text evidence="2">The sequence shown here is derived from an EMBL/GenBank/DDBJ whole genome shotgun (WGS) entry which is preliminary data.</text>
</comment>
<sequence>MHPWCGTPQGDEGFGQPILCPTCEHFHHTTVSVSASPIPAAFISEVMDISDDDSDEADLSPSQHSESNHRACQMVSTLQQRRLVVKWMQENQQECRFLSASTVDTFPQIFTAELRQTNIKKARRWWEDRETLLHLPRGSLSVSKVKARGRVTMRVKAMNGRGRKQRRWVQWLYPKLLSEFSRLRKLGLQFDSPLLREVAVQVLKDSKKDYTSASCDEKGTLLIDKITPRWIQSFMEKHRIVLRAQTGKKQVSEEK</sequence>
<proteinExistence type="predicted"/>
<feature type="region of interest" description="Disordered" evidence="1">
    <location>
        <begin position="51"/>
        <end position="71"/>
    </location>
</feature>
<name>A0AAV2ZF12_9STRA</name>
<evidence type="ECO:0000313" key="2">
    <source>
        <dbReference type="EMBL" id="DBA03844.1"/>
    </source>
</evidence>
<accession>A0AAV2ZF12</accession>
<evidence type="ECO:0000256" key="1">
    <source>
        <dbReference type="SAM" id="MobiDB-lite"/>
    </source>
</evidence>
<organism evidence="2 3">
    <name type="scientific">Lagenidium giganteum</name>
    <dbReference type="NCBI Taxonomy" id="4803"/>
    <lineage>
        <taxon>Eukaryota</taxon>
        <taxon>Sar</taxon>
        <taxon>Stramenopiles</taxon>
        <taxon>Oomycota</taxon>
        <taxon>Peronosporomycetes</taxon>
        <taxon>Pythiales</taxon>
        <taxon>Pythiaceae</taxon>
    </lineage>
</organism>
<dbReference type="EMBL" id="DAKRPA010000015">
    <property type="protein sequence ID" value="DBA03844.1"/>
    <property type="molecule type" value="Genomic_DNA"/>
</dbReference>
<reference evidence="2" key="1">
    <citation type="submission" date="2022-11" db="EMBL/GenBank/DDBJ databases">
        <authorList>
            <person name="Morgan W.R."/>
            <person name="Tartar A."/>
        </authorList>
    </citation>
    <scope>NUCLEOTIDE SEQUENCE</scope>
    <source>
        <strain evidence="2">ARSEF 373</strain>
    </source>
</reference>
<evidence type="ECO:0000313" key="3">
    <source>
        <dbReference type="Proteomes" id="UP001146120"/>
    </source>
</evidence>
<feature type="non-terminal residue" evidence="2">
    <location>
        <position position="255"/>
    </location>
</feature>
<dbReference type="Proteomes" id="UP001146120">
    <property type="component" value="Unassembled WGS sequence"/>
</dbReference>